<feature type="compositionally biased region" description="Polar residues" evidence="1">
    <location>
        <begin position="174"/>
        <end position="198"/>
    </location>
</feature>
<feature type="compositionally biased region" description="Polar residues" evidence="1">
    <location>
        <begin position="95"/>
        <end position="132"/>
    </location>
</feature>
<reference evidence="2 3" key="1">
    <citation type="journal article" date="2020" name="Genome Biol. Evol.">
        <title>Comparative genomics of Sclerotiniaceae.</title>
        <authorList>
            <person name="Valero Jimenez C.A."/>
            <person name="Steentjes M."/>
            <person name="Scholten O.E."/>
            <person name="Van Kan J.A.L."/>
        </authorList>
    </citation>
    <scope>NUCLEOTIDE SEQUENCE [LARGE SCALE GENOMIC DNA]</scope>
    <source>
        <strain evidence="2 3">MUCL 94</strain>
    </source>
</reference>
<name>A0A9P5ILQ7_9HELO</name>
<gene>
    <name evidence="2" type="ORF">EAE97_005052</name>
</gene>
<protein>
    <submittedName>
        <fullName evidence="2">Uncharacterized protein</fullName>
    </submittedName>
</protein>
<evidence type="ECO:0000256" key="1">
    <source>
        <dbReference type="SAM" id="MobiDB-lite"/>
    </source>
</evidence>
<dbReference type="RefSeq" id="XP_038733921.1">
    <property type="nucleotide sequence ID" value="XM_038875564.1"/>
</dbReference>
<feature type="compositionally biased region" description="Acidic residues" evidence="1">
    <location>
        <begin position="164"/>
        <end position="173"/>
    </location>
</feature>
<proteinExistence type="predicted"/>
<evidence type="ECO:0000313" key="3">
    <source>
        <dbReference type="Proteomes" id="UP000710849"/>
    </source>
</evidence>
<sequence length="198" mass="21766">MDVQTWRHEFTNQGRNGKVAPVTEMVKCEDLLACIIEHGTKKALPPAMPSSERNKFAASPKTIFKGKKRAGSPIASTNTVPSLHQQPPPKRAKSTSEQISEPRSVANASTESASAHSEFSHQARNISSSTKENPMRKLPEWGRNPNSPQLRDTKRSSSTTIDLTLDDSSDEENQTPTVSARNHNFTPVSSRSSQLDTM</sequence>
<accession>A0A9P5ILQ7</accession>
<dbReference type="GeneID" id="62148641"/>
<dbReference type="Proteomes" id="UP000710849">
    <property type="component" value="Unassembled WGS sequence"/>
</dbReference>
<comment type="caution">
    <text evidence="2">The sequence shown here is derived from an EMBL/GenBank/DDBJ whole genome shotgun (WGS) entry which is preliminary data.</text>
</comment>
<dbReference type="EMBL" id="RCSW01000008">
    <property type="protein sequence ID" value="KAF7946014.1"/>
    <property type="molecule type" value="Genomic_DNA"/>
</dbReference>
<organism evidence="2 3">
    <name type="scientific">Botrytis byssoidea</name>
    <dbReference type="NCBI Taxonomy" id="139641"/>
    <lineage>
        <taxon>Eukaryota</taxon>
        <taxon>Fungi</taxon>
        <taxon>Dikarya</taxon>
        <taxon>Ascomycota</taxon>
        <taxon>Pezizomycotina</taxon>
        <taxon>Leotiomycetes</taxon>
        <taxon>Helotiales</taxon>
        <taxon>Sclerotiniaceae</taxon>
        <taxon>Botrytis</taxon>
    </lineage>
</organism>
<keyword evidence="3" id="KW-1185">Reference proteome</keyword>
<evidence type="ECO:0000313" key="2">
    <source>
        <dbReference type="EMBL" id="KAF7946014.1"/>
    </source>
</evidence>
<feature type="compositionally biased region" description="Polar residues" evidence="1">
    <location>
        <begin position="74"/>
        <end position="85"/>
    </location>
</feature>
<dbReference type="AlphaFoldDB" id="A0A9P5ILQ7"/>
<feature type="region of interest" description="Disordered" evidence="1">
    <location>
        <begin position="43"/>
        <end position="198"/>
    </location>
</feature>